<evidence type="ECO:0000313" key="3">
    <source>
        <dbReference type="Proteomes" id="UP001212997"/>
    </source>
</evidence>
<evidence type="ECO:0000313" key="2">
    <source>
        <dbReference type="EMBL" id="KAJ3480535.1"/>
    </source>
</evidence>
<dbReference type="PANTHER" id="PTHR16027">
    <property type="entry name" value="DILUTE DOMAIN-CONTAINING PROTEIN YPR089W"/>
    <property type="match status" value="1"/>
</dbReference>
<evidence type="ECO:0000259" key="1">
    <source>
        <dbReference type="PROSITE" id="PS51126"/>
    </source>
</evidence>
<dbReference type="PANTHER" id="PTHR16027:SF6">
    <property type="entry name" value="DILUTE DOMAIN-CONTAINING PROTEIN"/>
    <property type="match status" value="1"/>
</dbReference>
<gene>
    <name evidence="2" type="ORF">NLI96_g8286</name>
</gene>
<name>A0AAD5YGF5_9APHY</name>
<dbReference type="Pfam" id="PF01843">
    <property type="entry name" value="DIL"/>
    <property type="match status" value="1"/>
</dbReference>
<dbReference type="InterPro" id="IPR046943">
    <property type="entry name" value="Fungal_Myo2/2A_CBD"/>
</dbReference>
<dbReference type="GO" id="GO:0051020">
    <property type="term" value="F:GTPase binding"/>
    <property type="evidence" value="ECO:0007669"/>
    <property type="project" value="TreeGrafter"/>
</dbReference>
<dbReference type="EMBL" id="JANAWD010000369">
    <property type="protein sequence ID" value="KAJ3480535.1"/>
    <property type="molecule type" value="Genomic_DNA"/>
</dbReference>
<keyword evidence="3" id="KW-1185">Reference proteome</keyword>
<accession>A0AAD5YGF5</accession>
<organism evidence="2 3">
    <name type="scientific">Meripilus lineatus</name>
    <dbReference type="NCBI Taxonomy" id="2056292"/>
    <lineage>
        <taxon>Eukaryota</taxon>
        <taxon>Fungi</taxon>
        <taxon>Dikarya</taxon>
        <taxon>Basidiomycota</taxon>
        <taxon>Agaricomycotina</taxon>
        <taxon>Agaricomycetes</taxon>
        <taxon>Polyporales</taxon>
        <taxon>Meripilaceae</taxon>
        <taxon>Meripilus</taxon>
    </lineage>
</organism>
<comment type="caution">
    <text evidence="2">The sequence shown here is derived from an EMBL/GenBank/DDBJ whole genome shotgun (WGS) entry which is preliminary data.</text>
</comment>
<dbReference type="Proteomes" id="UP001212997">
    <property type="component" value="Unassembled WGS sequence"/>
</dbReference>
<reference evidence="2" key="1">
    <citation type="submission" date="2022-07" db="EMBL/GenBank/DDBJ databases">
        <title>Genome Sequence of Physisporinus lineatus.</title>
        <authorList>
            <person name="Buettner E."/>
        </authorList>
    </citation>
    <scope>NUCLEOTIDE SEQUENCE</scope>
    <source>
        <strain evidence="2">VT162</strain>
    </source>
</reference>
<protein>
    <recommendedName>
        <fullName evidence="1">Dilute domain-containing protein</fullName>
    </recommendedName>
</protein>
<dbReference type="InterPro" id="IPR052072">
    <property type="entry name" value="Vascular_dev_regulator"/>
</dbReference>
<dbReference type="SMART" id="SM01132">
    <property type="entry name" value="DIL"/>
    <property type="match status" value="1"/>
</dbReference>
<dbReference type="AlphaFoldDB" id="A0AAD5YGF5"/>
<proteinExistence type="predicted"/>
<dbReference type="InterPro" id="IPR002710">
    <property type="entry name" value="Dilute_dom"/>
</dbReference>
<feature type="domain" description="Dilute" evidence="1">
    <location>
        <begin position="7"/>
        <end position="273"/>
    </location>
</feature>
<sequence>MSFTGEDSIVPGVFWLSNVHEMLSFICVAESDMLQGIGPGEEGTVRPFEWGDYERLVSVVKHDFESLEYNIYHTWMLETKKRLSKMVIPALIESQSLPGFTTTEGSGRMFSRLLNSNTTPAFSMDDILNLLNKVWRSLKSYYVEESVVQQVVTELLKLIGVMSFNDLLMRRNFSSWKRAMQIQYNITRIEEWCKSHDMPEGTLQLEHLMQATKLLQLKKATPSDIEIIYDVCWMLTPTQIQRMCMNYYVADYEVKTDTAPWYGLPVDFNLSQNPISPEILRVVASRVVANDRNDHLLLPPETEEVGAYESPLPREVSGLETYVPAYLNVPHLRRLAALVA</sequence>
<dbReference type="PROSITE" id="PS51126">
    <property type="entry name" value="DILUTE"/>
    <property type="match status" value="1"/>
</dbReference>
<dbReference type="CDD" id="cd15480">
    <property type="entry name" value="fMyo2p_CBD"/>
    <property type="match status" value="1"/>
</dbReference>